<gene>
    <name evidence="3" type="ORF">C7R54_10675</name>
</gene>
<keyword evidence="4" id="KW-1185">Reference proteome</keyword>
<dbReference type="Gene3D" id="3.20.20.140">
    <property type="entry name" value="Metal-dependent hydrolases"/>
    <property type="match status" value="1"/>
</dbReference>
<comment type="similarity">
    <text evidence="1">Belongs to the metallo-dependent hydrolases superfamily.</text>
</comment>
<dbReference type="InterPro" id="IPR032466">
    <property type="entry name" value="Metal_Hydrolase"/>
</dbReference>
<dbReference type="RefSeq" id="WP_129150234.1">
    <property type="nucleotide sequence ID" value="NZ_JBHSDO010000013.1"/>
</dbReference>
<evidence type="ECO:0000259" key="2">
    <source>
        <dbReference type="Pfam" id="PF04909"/>
    </source>
</evidence>
<dbReference type="Pfam" id="PF04909">
    <property type="entry name" value="Amidohydro_2"/>
    <property type="match status" value="1"/>
</dbReference>
<dbReference type="OrthoDB" id="9787654at2"/>
<reference evidence="3 4" key="1">
    <citation type="journal article" date="2017" name="Int. J. Syst. Evol. Microbiol.">
        <title>Achromobacter aloeverae sp. nov., isolated from the root of Aloe vera (L.) Burm.f.</title>
        <authorList>
            <person name="Kuncharoen N."/>
            <person name="Muramatsu Y."/>
            <person name="Shibata C."/>
            <person name="Kamakura Y."/>
            <person name="Nakagawa Y."/>
            <person name="Tanasupawat S."/>
        </authorList>
    </citation>
    <scope>NUCLEOTIDE SEQUENCE [LARGE SCALE GENOMIC DNA]</scope>
    <source>
        <strain evidence="3 4">AVA-1</strain>
    </source>
</reference>
<dbReference type="PANTHER" id="PTHR43569:SF1">
    <property type="entry name" value="BLL3371 PROTEIN"/>
    <property type="match status" value="1"/>
</dbReference>
<dbReference type="EMBL" id="PYAL01000002">
    <property type="protein sequence ID" value="RXN91579.1"/>
    <property type="molecule type" value="Genomic_DNA"/>
</dbReference>
<proteinExistence type="inferred from homology"/>
<comment type="caution">
    <text evidence="3">The sequence shown here is derived from an EMBL/GenBank/DDBJ whole genome shotgun (WGS) entry which is preliminary data.</text>
</comment>
<name>A0A4V1MSH3_9BURK</name>
<dbReference type="AlphaFoldDB" id="A0A4V1MSH3"/>
<dbReference type="SUPFAM" id="SSF51556">
    <property type="entry name" value="Metallo-dependent hydrolases"/>
    <property type="match status" value="1"/>
</dbReference>
<dbReference type="InterPro" id="IPR006680">
    <property type="entry name" value="Amidohydro-rel"/>
</dbReference>
<accession>A0A4V1MSH3</accession>
<feature type="domain" description="Amidohydrolase-related" evidence="2">
    <location>
        <begin position="36"/>
        <end position="350"/>
    </location>
</feature>
<organism evidence="3 4">
    <name type="scientific">Achromobacter aloeverae</name>
    <dbReference type="NCBI Taxonomy" id="1750518"/>
    <lineage>
        <taxon>Bacteria</taxon>
        <taxon>Pseudomonadati</taxon>
        <taxon>Pseudomonadota</taxon>
        <taxon>Betaproteobacteria</taxon>
        <taxon>Burkholderiales</taxon>
        <taxon>Alcaligenaceae</taxon>
        <taxon>Achromobacter</taxon>
    </lineage>
</organism>
<protein>
    <submittedName>
        <fullName evidence="3">Amidohydrolase</fullName>
    </submittedName>
</protein>
<dbReference type="Proteomes" id="UP000290849">
    <property type="component" value="Unassembled WGS sequence"/>
</dbReference>
<evidence type="ECO:0000313" key="3">
    <source>
        <dbReference type="EMBL" id="RXN91579.1"/>
    </source>
</evidence>
<dbReference type="GO" id="GO:0016787">
    <property type="term" value="F:hydrolase activity"/>
    <property type="evidence" value="ECO:0007669"/>
    <property type="project" value="UniProtKB-KW"/>
</dbReference>
<dbReference type="InterPro" id="IPR052350">
    <property type="entry name" value="Metallo-dep_Lactonases"/>
</dbReference>
<evidence type="ECO:0000313" key="4">
    <source>
        <dbReference type="Proteomes" id="UP000290849"/>
    </source>
</evidence>
<sequence length="357" mass="38390">MPDIQDEDLPVVAHKPPAASAGTAIEAAIDPDLPIIDPHHHFSSHWGGYFVEDLRADMQSGHAVAATVYIQCGHAYRADGPEALKPVGETEYVVAQCAAAGRVGKAGRMDKADRGIAAGIVGHADLRLGEDVDEVLAAHIEAGQGRFRGIRHSGARHPAFKHGVLSRPPAGLYGDPAFRKGYARLGAHGLSFDAWIYHPQIDEVISLAQAFPDIPLILDHVGGVLGVGPYADDRPRALQEWLPELKRLAACPNVRVKLGGLGTATFGFDFSQARRPPDSEMLAALWRPYFEPCLELFGADRCMFESNFPVDRSAGSYAVLWNAFKRIAQAASPDERSALFHGTAAATYRLAPLVAIG</sequence>
<dbReference type="PANTHER" id="PTHR43569">
    <property type="entry name" value="AMIDOHYDROLASE"/>
    <property type="match status" value="1"/>
</dbReference>
<evidence type="ECO:0000256" key="1">
    <source>
        <dbReference type="ARBA" id="ARBA00038310"/>
    </source>
</evidence>
<keyword evidence="3" id="KW-0378">Hydrolase</keyword>